<dbReference type="AlphaFoldDB" id="A0A6H5IDF6"/>
<gene>
    <name evidence="2" type="ORF">TBRA_LOCUS6540</name>
</gene>
<protein>
    <submittedName>
        <fullName evidence="2">Uncharacterized protein</fullName>
    </submittedName>
</protein>
<dbReference type="EMBL" id="CADCXV010000749">
    <property type="protein sequence ID" value="CAB0034642.1"/>
    <property type="molecule type" value="Genomic_DNA"/>
</dbReference>
<feature type="compositionally biased region" description="Basic and acidic residues" evidence="1">
    <location>
        <begin position="402"/>
        <end position="421"/>
    </location>
</feature>
<proteinExistence type="predicted"/>
<organism evidence="2 3">
    <name type="scientific">Trichogramma brassicae</name>
    <dbReference type="NCBI Taxonomy" id="86971"/>
    <lineage>
        <taxon>Eukaryota</taxon>
        <taxon>Metazoa</taxon>
        <taxon>Ecdysozoa</taxon>
        <taxon>Arthropoda</taxon>
        <taxon>Hexapoda</taxon>
        <taxon>Insecta</taxon>
        <taxon>Pterygota</taxon>
        <taxon>Neoptera</taxon>
        <taxon>Endopterygota</taxon>
        <taxon>Hymenoptera</taxon>
        <taxon>Apocrita</taxon>
        <taxon>Proctotrupomorpha</taxon>
        <taxon>Chalcidoidea</taxon>
        <taxon>Trichogrammatidae</taxon>
        <taxon>Trichogramma</taxon>
    </lineage>
</organism>
<feature type="region of interest" description="Disordered" evidence="1">
    <location>
        <begin position="188"/>
        <end position="233"/>
    </location>
</feature>
<keyword evidence="3" id="KW-1185">Reference proteome</keyword>
<feature type="region of interest" description="Disordered" evidence="1">
    <location>
        <begin position="376"/>
        <end position="421"/>
    </location>
</feature>
<sequence length="421" mass="47225">MEHQASASAARSVLEGLIVTHENPFRTQGAEPRINIYEQDGNVDYNNNIPGEAIEGEAMEVEAREDEGQGMEETQLRHWYQVIMERDARVTFELIGNEVRLTITADWDERCHQESWEPDAPICNKCGRKPDTPGTWIYAAIIKPLRTLRNYKNIKDYDRQKHDLASEKGGTAEIYTMLREAGIAREEISELAPGRQPSSSRDHQHDTRHHQPGVAVTDGQATAAQQQHNSSLAATTCTSIKISSADTGKRTRMTLDLANEKAVQPRCTQCYATLMDLAKFNTMARNRFPTSVKPAELERNVDHMITSLRIARTRYGDKVIADLEYADIGKKTMFLPQHPSDILQKNVDKNQASASAGESVPEQVLELELEINLFRIPAAGPPENDHEKTSDEETNNNETSDENSKEDSTKDGRRNNDPTGT</sequence>
<evidence type="ECO:0000256" key="1">
    <source>
        <dbReference type="SAM" id="MobiDB-lite"/>
    </source>
</evidence>
<accession>A0A6H5IDF6</accession>
<evidence type="ECO:0000313" key="3">
    <source>
        <dbReference type="Proteomes" id="UP000479190"/>
    </source>
</evidence>
<reference evidence="2 3" key="1">
    <citation type="submission" date="2020-02" db="EMBL/GenBank/DDBJ databases">
        <authorList>
            <person name="Ferguson B K."/>
        </authorList>
    </citation>
    <scope>NUCLEOTIDE SEQUENCE [LARGE SCALE GENOMIC DNA]</scope>
</reference>
<feature type="compositionally biased region" description="Acidic residues" evidence="1">
    <location>
        <begin position="392"/>
        <end position="401"/>
    </location>
</feature>
<dbReference type="Proteomes" id="UP000479190">
    <property type="component" value="Unassembled WGS sequence"/>
</dbReference>
<feature type="compositionally biased region" description="Polar residues" evidence="1">
    <location>
        <begin position="219"/>
        <end position="233"/>
    </location>
</feature>
<evidence type="ECO:0000313" key="2">
    <source>
        <dbReference type="EMBL" id="CAB0034642.1"/>
    </source>
</evidence>
<name>A0A6H5IDF6_9HYME</name>